<organism evidence="3 4">
    <name type="scientific">Gnathostoma spinigerum</name>
    <dbReference type="NCBI Taxonomy" id="75299"/>
    <lineage>
        <taxon>Eukaryota</taxon>
        <taxon>Metazoa</taxon>
        <taxon>Ecdysozoa</taxon>
        <taxon>Nematoda</taxon>
        <taxon>Chromadorea</taxon>
        <taxon>Rhabditida</taxon>
        <taxon>Spirurina</taxon>
        <taxon>Gnathostomatomorpha</taxon>
        <taxon>Gnathostomatoidea</taxon>
        <taxon>Gnathostomatidae</taxon>
        <taxon>Gnathostoma</taxon>
    </lineage>
</organism>
<reference evidence="3 4" key="1">
    <citation type="submission" date="2024-08" db="EMBL/GenBank/DDBJ databases">
        <title>Gnathostoma spinigerum genome.</title>
        <authorList>
            <person name="Gonzalez-Bertolin B."/>
            <person name="Monzon S."/>
            <person name="Zaballos A."/>
            <person name="Jimenez P."/>
            <person name="Dekumyoy P."/>
            <person name="Varona S."/>
            <person name="Cuesta I."/>
            <person name="Sumanam S."/>
            <person name="Adisakwattana P."/>
            <person name="Gasser R.B."/>
            <person name="Hernandez-Gonzalez A."/>
            <person name="Young N.D."/>
            <person name="Perteguer M.J."/>
        </authorList>
    </citation>
    <scope>NUCLEOTIDE SEQUENCE [LARGE SCALE GENOMIC DNA]</scope>
    <source>
        <strain evidence="3">AL3</strain>
        <tissue evidence="3">Liver</tissue>
    </source>
</reference>
<feature type="region of interest" description="Disordered" evidence="1">
    <location>
        <begin position="98"/>
        <end position="117"/>
    </location>
</feature>
<evidence type="ECO:0000313" key="4">
    <source>
        <dbReference type="Proteomes" id="UP001608902"/>
    </source>
</evidence>
<keyword evidence="4" id="KW-1185">Reference proteome</keyword>
<evidence type="ECO:0000256" key="2">
    <source>
        <dbReference type="SAM" id="Phobius"/>
    </source>
</evidence>
<keyword evidence="2" id="KW-0472">Membrane</keyword>
<evidence type="ECO:0000313" key="3">
    <source>
        <dbReference type="EMBL" id="MFH4980556.1"/>
    </source>
</evidence>
<dbReference type="AlphaFoldDB" id="A0ABD6ELA7"/>
<name>A0ABD6ELA7_9BILA</name>
<sequence length="203" mass="22363">MILEHCAKTMERLLNLMPLSWTFICITASISISLARIDVAVNEKDSKSTKSFVSRAVDPRSSEISSVSESAQRLSDQIPEEHLMLQLLNASEIADHQEKNTVSEGVEQQSNDTDEHNCSEAVGNTTSLAEGIVTIEPETEGVILWIDATYKAIDLGMNVSSLAECAPWREFWNNSQTNETVSSTSICAFGFACNCHLINSKYV</sequence>
<feature type="compositionally biased region" description="Polar residues" evidence="1">
    <location>
        <begin position="102"/>
        <end position="111"/>
    </location>
</feature>
<dbReference type="Proteomes" id="UP001608902">
    <property type="component" value="Unassembled WGS sequence"/>
</dbReference>
<protein>
    <submittedName>
        <fullName evidence="3">Uncharacterized protein</fullName>
    </submittedName>
</protein>
<dbReference type="EMBL" id="JBGFUD010005734">
    <property type="protein sequence ID" value="MFH4980556.1"/>
    <property type="molecule type" value="Genomic_DNA"/>
</dbReference>
<feature type="transmembrane region" description="Helical" evidence="2">
    <location>
        <begin position="20"/>
        <end position="41"/>
    </location>
</feature>
<evidence type="ECO:0000256" key="1">
    <source>
        <dbReference type="SAM" id="MobiDB-lite"/>
    </source>
</evidence>
<keyword evidence="2" id="KW-0812">Transmembrane</keyword>
<accession>A0ABD6ELA7</accession>
<comment type="caution">
    <text evidence="3">The sequence shown here is derived from an EMBL/GenBank/DDBJ whole genome shotgun (WGS) entry which is preliminary data.</text>
</comment>
<keyword evidence="2" id="KW-1133">Transmembrane helix</keyword>
<gene>
    <name evidence="3" type="ORF">AB6A40_007265</name>
</gene>
<proteinExistence type="predicted"/>